<dbReference type="GeneID" id="94352795"/>
<feature type="region of interest" description="Disordered" evidence="1">
    <location>
        <begin position="648"/>
        <end position="689"/>
    </location>
</feature>
<evidence type="ECO:0000259" key="3">
    <source>
        <dbReference type="Pfam" id="PF12348"/>
    </source>
</evidence>
<evidence type="ECO:0000256" key="2">
    <source>
        <dbReference type="SAM" id="Phobius"/>
    </source>
</evidence>
<feature type="compositionally biased region" description="Basic and acidic residues" evidence="1">
    <location>
        <begin position="811"/>
        <end position="829"/>
    </location>
</feature>
<feature type="region of interest" description="Disordered" evidence="1">
    <location>
        <begin position="510"/>
        <end position="533"/>
    </location>
</feature>
<proteinExistence type="predicted"/>
<evidence type="ECO:0000313" key="5">
    <source>
        <dbReference type="Proteomes" id="UP000294530"/>
    </source>
</evidence>
<reference evidence="4 5" key="1">
    <citation type="journal article" date="2021" name="Genome Biol.">
        <title>AFLAP: assembly-free linkage analysis pipeline using k-mers from genome sequencing data.</title>
        <authorList>
            <person name="Fletcher K."/>
            <person name="Zhang L."/>
            <person name="Gil J."/>
            <person name="Han R."/>
            <person name="Cavanaugh K."/>
            <person name="Michelmore R."/>
        </authorList>
    </citation>
    <scope>NUCLEOTIDE SEQUENCE [LARGE SCALE GENOMIC DNA]</scope>
    <source>
        <strain evidence="4 5">SF5</strain>
    </source>
</reference>
<protein>
    <recommendedName>
        <fullName evidence="3">CLASP N-terminal domain-containing protein</fullName>
    </recommendedName>
</protein>
<feature type="region of interest" description="Disordered" evidence="1">
    <location>
        <begin position="336"/>
        <end position="378"/>
    </location>
</feature>
<feature type="compositionally biased region" description="Acidic residues" evidence="1">
    <location>
        <begin position="666"/>
        <end position="683"/>
    </location>
</feature>
<dbReference type="AlphaFoldDB" id="A0A976IE70"/>
<feature type="compositionally biased region" description="Low complexity" evidence="1">
    <location>
        <begin position="356"/>
        <end position="378"/>
    </location>
</feature>
<dbReference type="KEGG" id="blac:94352795"/>
<dbReference type="InterPro" id="IPR011989">
    <property type="entry name" value="ARM-like"/>
</dbReference>
<dbReference type="Proteomes" id="UP000294530">
    <property type="component" value="Unassembled WGS sequence"/>
</dbReference>
<feature type="compositionally biased region" description="Polar residues" evidence="1">
    <location>
        <begin position="654"/>
        <end position="665"/>
    </location>
</feature>
<feature type="transmembrane region" description="Helical" evidence="2">
    <location>
        <begin position="1041"/>
        <end position="1062"/>
    </location>
</feature>
<dbReference type="RefSeq" id="XP_067818141.1">
    <property type="nucleotide sequence ID" value="XM_067967124.1"/>
</dbReference>
<dbReference type="Pfam" id="PF12348">
    <property type="entry name" value="CLASP_N"/>
    <property type="match status" value="1"/>
</dbReference>
<dbReference type="OrthoDB" id="71285at2759"/>
<keyword evidence="2" id="KW-0812">Transmembrane</keyword>
<sequence>MDQLAKRIQETKELLHDPNADWKDYSSLFDKLATAVESRRHTFSHKDTTRLLLVLSVEIGNQLTSHRTKTVKDTCECLLRICNVLGQDFQDIANALLFQIIGTARNSNTAVRQLGSKLLSKLSEVARYDLSLMSRVFAEMTHEKARVLILEQIRIILVYWSDEDVLVWEKDMLEMIRSGLEDQNESVRKTARETLARFSSRSSEDLDRLVDMLSYHSKLGLLREHRESLLAEAVSQKHPELIAKVESKYRNKQDTFQPRGGIRMSRQEKRKQTINIDAPVAVPLKQHESLATYNHDSVSAKVTTIASDAAVMSVTLQGPNSKGVNDEDDVMKDLRGSQMRNGNSQQLEIKSLQPLAPESRAISRSSSSASSEGQRSSISSIEKSALHLLGDQTVQEINVKTSTDRSIGSPINKLEETQESSGLWLSSPACSKETPRGDYDHNLPVQLAKFDEEINSKPLNTRDDFIRMPLTTSSVASTLPSTNNITLRPQREFSIGQDQDLLVQSEDLNKSSPAMTTPAPSQKKIGMSSESISRSSLMVKDTMSDESYAVLTLDKAVDYLTEAGDHIGPINKWESKRLSNTCDSNDDDDLRPSMTTSNDAYSDDGFLSQSIRPAGESGDALLSVEEIDHDEKLVALMKSQYVKPIVNEPEMSKSESSVIDQFSEQEFAEQSDNEDEEAGDAEDELKFKSPTDEALFNLRKDMSRLRETTRLADISRDVSLKSVHVPPLSHAVSTASNSFSLQIAPAMGTVQYPNELAKEPLNLFQSAQADELDRNPLEAAFFDTPERRGSFSIDKQASSKTLEFLKCHGSHFDDEHDGSKDNNKSDYQARKLPPLPFFEQTAAKDYETMSNIPETFMKAQNPRPTFVVGLEMEDQIQESSSADADQTSRFHAAEKLFATNSNAHIYNETGQIPLQQFETLQSPEELPDQQYMHPEHCYPPPVRMGAILDPAYELNTIAECKDAFAEINEEANKNDQDFLKQTLEQAVDETLPLYPSESRYAQPAVLTEAKEKHDVDAASVKTSPTSDGPLQIPLAKKPNRFYSFGKSFFVLLSAIFCIAGLLNASRKMSESYQYHLDLKSRIGNFEAVVAESHAKMLELERNYNIWTEYVRKLAEEDETNAMMQLQSLQTEVQKWKQDMHEDIVKFQQALSVDSIEAAFADLRVNEMETD</sequence>
<keyword evidence="2" id="KW-0472">Membrane</keyword>
<feature type="compositionally biased region" description="Polar residues" evidence="1">
    <location>
        <begin position="338"/>
        <end position="348"/>
    </location>
</feature>
<comment type="caution">
    <text evidence="4">The sequence shown here is derived from an EMBL/GenBank/DDBJ whole genome shotgun (WGS) entry which is preliminary data.</text>
</comment>
<organism evidence="4 5">
    <name type="scientific">Bremia lactucae</name>
    <name type="common">Lettuce downy mildew</name>
    <dbReference type="NCBI Taxonomy" id="4779"/>
    <lineage>
        <taxon>Eukaryota</taxon>
        <taxon>Sar</taxon>
        <taxon>Stramenopiles</taxon>
        <taxon>Oomycota</taxon>
        <taxon>Peronosporomycetes</taxon>
        <taxon>Peronosporales</taxon>
        <taxon>Peronosporaceae</taxon>
        <taxon>Bremia</taxon>
    </lineage>
</organism>
<evidence type="ECO:0000313" key="4">
    <source>
        <dbReference type="EMBL" id="TDH68642.1"/>
    </source>
</evidence>
<dbReference type="EMBL" id="SHOA02000019">
    <property type="protein sequence ID" value="TDH68642.1"/>
    <property type="molecule type" value="Genomic_DNA"/>
</dbReference>
<evidence type="ECO:0000256" key="1">
    <source>
        <dbReference type="SAM" id="MobiDB-lite"/>
    </source>
</evidence>
<keyword evidence="2" id="KW-1133">Transmembrane helix</keyword>
<dbReference type="Gene3D" id="1.25.10.10">
    <property type="entry name" value="Leucine-rich Repeat Variant"/>
    <property type="match status" value="1"/>
</dbReference>
<feature type="region of interest" description="Disordered" evidence="1">
    <location>
        <begin position="577"/>
        <end position="610"/>
    </location>
</feature>
<accession>A0A976IE70</accession>
<dbReference type="SUPFAM" id="SSF48371">
    <property type="entry name" value="ARM repeat"/>
    <property type="match status" value="1"/>
</dbReference>
<feature type="region of interest" description="Disordered" evidence="1">
    <location>
        <begin position="400"/>
        <end position="426"/>
    </location>
</feature>
<dbReference type="InterPro" id="IPR024395">
    <property type="entry name" value="CLASP_N_dom"/>
</dbReference>
<name>A0A976IE70_BRELC</name>
<feature type="region of interest" description="Disordered" evidence="1">
    <location>
        <begin position="811"/>
        <end position="830"/>
    </location>
</feature>
<dbReference type="InterPro" id="IPR016024">
    <property type="entry name" value="ARM-type_fold"/>
</dbReference>
<gene>
    <name evidence="4" type="ORF">CCR75_009078</name>
</gene>
<feature type="compositionally biased region" description="Polar residues" evidence="1">
    <location>
        <begin position="510"/>
        <end position="520"/>
    </location>
</feature>
<feature type="domain" description="CLASP N-terminal" evidence="3">
    <location>
        <begin position="55"/>
        <end position="216"/>
    </location>
</feature>
<keyword evidence="5" id="KW-1185">Reference proteome</keyword>